<feature type="transmembrane region" description="Helical" evidence="1">
    <location>
        <begin position="68"/>
        <end position="87"/>
    </location>
</feature>
<name>A0A7S3JV91_9STRA</name>
<keyword evidence="1" id="KW-0472">Membrane</keyword>
<sequence>MEGYDLDEDAVKESVAERDGRVRRRQQFQDEVAKTRAKLSELPSGWDKRRPGANDFFEDSDEGFTPQFWIGILLLIFVIALIIWGIMSDDDEIPDSEEDLLDRDYDDYY</sequence>
<reference evidence="2" key="1">
    <citation type="submission" date="2021-01" db="EMBL/GenBank/DDBJ databases">
        <authorList>
            <person name="Corre E."/>
            <person name="Pelletier E."/>
            <person name="Niang G."/>
            <person name="Scheremetjew M."/>
            <person name="Finn R."/>
            <person name="Kale V."/>
            <person name="Holt S."/>
            <person name="Cochrane G."/>
            <person name="Meng A."/>
            <person name="Brown T."/>
            <person name="Cohen L."/>
        </authorList>
    </citation>
    <scope>NUCLEOTIDE SEQUENCE</scope>
    <source>
        <strain evidence="2">CCMP1510</strain>
    </source>
</reference>
<protein>
    <submittedName>
        <fullName evidence="2">Uncharacterized protein</fullName>
    </submittedName>
</protein>
<organism evidence="2">
    <name type="scientific">Aureoumbra lagunensis</name>
    <dbReference type="NCBI Taxonomy" id="44058"/>
    <lineage>
        <taxon>Eukaryota</taxon>
        <taxon>Sar</taxon>
        <taxon>Stramenopiles</taxon>
        <taxon>Ochrophyta</taxon>
        <taxon>Pelagophyceae</taxon>
        <taxon>Pelagomonadales</taxon>
        <taxon>Aureoumbra</taxon>
    </lineage>
</organism>
<accession>A0A7S3JV91</accession>
<dbReference type="AlphaFoldDB" id="A0A7S3JV91"/>
<keyword evidence="1" id="KW-0812">Transmembrane</keyword>
<evidence type="ECO:0000256" key="1">
    <source>
        <dbReference type="SAM" id="Phobius"/>
    </source>
</evidence>
<proteinExistence type="predicted"/>
<gene>
    <name evidence="2" type="ORF">ALAG00032_LOCUS4605</name>
</gene>
<evidence type="ECO:0000313" key="2">
    <source>
        <dbReference type="EMBL" id="CAE0363864.1"/>
    </source>
</evidence>
<dbReference type="EMBL" id="HBIJ01006541">
    <property type="protein sequence ID" value="CAE0363864.1"/>
    <property type="molecule type" value="Transcribed_RNA"/>
</dbReference>
<keyword evidence="1" id="KW-1133">Transmembrane helix</keyword>